<dbReference type="PRINTS" id="PR01036">
    <property type="entry name" value="TCRTETB"/>
</dbReference>
<feature type="transmembrane region" description="Helical" evidence="7">
    <location>
        <begin position="260"/>
        <end position="285"/>
    </location>
</feature>
<evidence type="ECO:0000313" key="10">
    <source>
        <dbReference type="Proteomes" id="UP000051660"/>
    </source>
</evidence>
<feature type="transmembrane region" description="Helical" evidence="7">
    <location>
        <begin position="196"/>
        <end position="217"/>
    </location>
</feature>
<evidence type="ECO:0000256" key="5">
    <source>
        <dbReference type="ARBA" id="ARBA00022989"/>
    </source>
</evidence>
<dbReference type="SUPFAM" id="SSF103473">
    <property type="entry name" value="MFS general substrate transporter"/>
    <property type="match status" value="1"/>
</dbReference>
<evidence type="ECO:0000256" key="6">
    <source>
        <dbReference type="ARBA" id="ARBA00023136"/>
    </source>
</evidence>
<feature type="transmembrane region" description="Helical" evidence="7">
    <location>
        <begin position="432"/>
        <end position="453"/>
    </location>
</feature>
<dbReference type="PANTHER" id="PTHR42718">
    <property type="entry name" value="MAJOR FACILITATOR SUPERFAMILY MULTIDRUG TRANSPORTER MFSC"/>
    <property type="match status" value="1"/>
</dbReference>
<feature type="transmembrane region" description="Helical" evidence="7">
    <location>
        <begin position="165"/>
        <end position="184"/>
    </location>
</feature>
<dbReference type="GO" id="GO:0022857">
    <property type="term" value="F:transmembrane transporter activity"/>
    <property type="evidence" value="ECO:0007669"/>
    <property type="project" value="InterPro"/>
</dbReference>
<accession>A0A0R3MKL0</accession>
<keyword evidence="6 7" id="KW-0472">Membrane</keyword>
<feature type="domain" description="Major facilitator superfamily (MFS) profile" evidence="8">
    <location>
        <begin position="13"/>
        <end position="458"/>
    </location>
</feature>
<comment type="caution">
    <text evidence="9">The sequence shown here is derived from an EMBL/GenBank/DDBJ whole genome shotgun (WGS) entry which is preliminary data.</text>
</comment>
<name>A0A0R3MKL0_9BRAD</name>
<sequence length="468" mass="48322">MQEPYGRSEKNWVLGLTSLASFMMALDALIVTTALATIRSQFGSPVETLQWAVNAFNLSFAVLLLAGAALGDRFGRRRMFAAGIALFVLASAGCALSATAGWLIASRAAQGAGAALVMPLAMAILSSAFGRDERPRALGIFSGITGFALIIGAAVGGFITESLGWRWIFWINLPIGVIAIVLVLTRLRESFGPAVALDITGLLLVAIAALALVWSLLRGNSAGWTSPEVTSTIIAGLVFTVAFVLFELRAAAPMVPMRLFASRSFASAIVASLLFYAAMYGVVFLLPQFLQNTLGFSPFGAGLRLLPWTATLFVTAPIAGAAVNKFGERPLVVAGLLMQAVGLGWIAVMVAPGLAYSAMVAPLILAGVGVSMAMPAAQNAILGSVMPAEMGKASGVFNMGRFLGGMFGIAAMVATFSANGSVDSAATFSRGFAAAMMLAAALSLAGALAGLCLPARQRVAVTEVPQNS</sequence>
<dbReference type="OrthoDB" id="2414439at2"/>
<dbReference type="GO" id="GO:0005886">
    <property type="term" value="C:plasma membrane"/>
    <property type="evidence" value="ECO:0007669"/>
    <property type="project" value="UniProtKB-SubCell"/>
</dbReference>
<dbReference type="Gene3D" id="1.20.1720.10">
    <property type="entry name" value="Multidrug resistance protein D"/>
    <property type="match status" value="1"/>
</dbReference>
<dbReference type="Proteomes" id="UP000051660">
    <property type="component" value="Unassembled WGS sequence"/>
</dbReference>
<evidence type="ECO:0000259" key="8">
    <source>
        <dbReference type="PROSITE" id="PS50850"/>
    </source>
</evidence>
<keyword evidence="5 7" id="KW-1133">Transmembrane helix</keyword>
<dbReference type="Gene3D" id="1.20.1250.20">
    <property type="entry name" value="MFS general substrate transporter like domains"/>
    <property type="match status" value="1"/>
</dbReference>
<dbReference type="RefSeq" id="WP_057860465.1">
    <property type="nucleotide sequence ID" value="NZ_LLYB01000086.1"/>
</dbReference>
<dbReference type="InterPro" id="IPR020846">
    <property type="entry name" value="MFS_dom"/>
</dbReference>
<keyword evidence="2" id="KW-0813">Transport</keyword>
<dbReference type="CDD" id="cd17321">
    <property type="entry name" value="MFS_MMR_MDR_like"/>
    <property type="match status" value="1"/>
</dbReference>
<organism evidence="9 10">
    <name type="scientific">Bradyrhizobium lablabi</name>
    <dbReference type="NCBI Taxonomy" id="722472"/>
    <lineage>
        <taxon>Bacteria</taxon>
        <taxon>Pseudomonadati</taxon>
        <taxon>Pseudomonadota</taxon>
        <taxon>Alphaproteobacteria</taxon>
        <taxon>Hyphomicrobiales</taxon>
        <taxon>Nitrobacteraceae</taxon>
        <taxon>Bradyrhizobium</taxon>
    </lineage>
</organism>
<reference evidence="9 10" key="1">
    <citation type="submission" date="2014-03" db="EMBL/GenBank/DDBJ databases">
        <title>Bradyrhizobium valentinum sp. nov., isolated from effective nodules of Lupinus mariae-josephae, a lupine endemic of basic-lime soils in Eastern Spain.</title>
        <authorList>
            <person name="Duran D."/>
            <person name="Rey L."/>
            <person name="Navarro A."/>
            <person name="Busquets A."/>
            <person name="Imperial J."/>
            <person name="Ruiz-Argueso T."/>
        </authorList>
    </citation>
    <scope>NUCLEOTIDE SEQUENCE [LARGE SCALE GENOMIC DNA]</scope>
    <source>
        <strain evidence="9 10">CCBAU 23086</strain>
    </source>
</reference>
<dbReference type="InterPro" id="IPR004638">
    <property type="entry name" value="EmrB-like"/>
</dbReference>
<feature type="transmembrane region" description="Helical" evidence="7">
    <location>
        <begin position="82"/>
        <end position="105"/>
    </location>
</feature>
<proteinExistence type="predicted"/>
<dbReference type="PROSITE" id="PS50850">
    <property type="entry name" value="MFS"/>
    <property type="match status" value="1"/>
</dbReference>
<feature type="transmembrane region" description="Helical" evidence="7">
    <location>
        <begin position="402"/>
        <end position="420"/>
    </location>
</feature>
<protein>
    <submittedName>
        <fullName evidence="9">MFS transporter</fullName>
    </submittedName>
</protein>
<dbReference type="EMBL" id="LLYB01000086">
    <property type="protein sequence ID" value="KRR20740.1"/>
    <property type="molecule type" value="Genomic_DNA"/>
</dbReference>
<gene>
    <name evidence="9" type="ORF">CQ14_11670</name>
</gene>
<dbReference type="InterPro" id="IPR036259">
    <property type="entry name" value="MFS_trans_sf"/>
</dbReference>
<feature type="transmembrane region" description="Helical" evidence="7">
    <location>
        <begin position="229"/>
        <end position="248"/>
    </location>
</feature>
<feature type="transmembrane region" description="Helical" evidence="7">
    <location>
        <begin position="137"/>
        <end position="159"/>
    </location>
</feature>
<feature type="transmembrane region" description="Helical" evidence="7">
    <location>
        <begin position="48"/>
        <end position="70"/>
    </location>
</feature>
<dbReference type="PANTHER" id="PTHR42718:SF46">
    <property type="entry name" value="BLR6921 PROTEIN"/>
    <property type="match status" value="1"/>
</dbReference>
<evidence type="ECO:0000256" key="1">
    <source>
        <dbReference type="ARBA" id="ARBA00004651"/>
    </source>
</evidence>
<evidence type="ECO:0000313" key="9">
    <source>
        <dbReference type="EMBL" id="KRR20740.1"/>
    </source>
</evidence>
<feature type="transmembrane region" description="Helical" evidence="7">
    <location>
        <begin position="331"/>
        <end position="354"/>
    </location>
</feature>
<evidence type="ECO:0000256" key="4">
    <source>
        <dbReference type="ARBA" id="ARBA00022692"/>
    </source>
</evidence>
<feature type="transmembrane region" description="Helical" evidence="7">
    <location>
        <begin position="12"/>
        <end position="36"/>
    </location>
</feature>
<feature type="transmembrane region" description="Helical" evidence="7">
    <location>
        <begin position="111"/>
        <end position="130"/>
    </location>
</feature>
<keyword evidence="4 7" id="KW-0812">Transmembrane</keyword>
<feature type="transmembrane region" description="Helical" evidence="7">
    <location>
        <begin position="360"/>
        <end position="382"/>
    </location>
</feature>
<feature type="transmembrane region" description="Helical" evidence="7">
    <location>
        <begin position="305"/>
        <end position="324"/>
    </location>
</feature>
<evidence type="ECO:0000256" key="2">
    <source>
        <dbReference type="ARBA" id="ARBA00022448"/>
    </source>
</evidence>
<dbReference type="AlphaFoldDB" id="A0A0R3MKL0"/>
<evidence type="ECO:0000256" key="7">
    <source>
        <dbReference type="SAM" id="Phobius"/>
    </source>
</evidence>
<evidence type="ECO:0000256" key="3">
    <source>
        <dbReference type="ARBA" id="ARBA00022475"/>
    </source>
</evidence>
<keyword evidence="3" id="KW-1003">Cell membrane</keyword>
<dbReference type="Pfam" id="PF07690">
    <property type="entry name" value="MFS_1"/>
    <property type="match status" value="1"/>
</dbReference>
<comment type="subcellular location">
    <subcellularLocation>
        <location evidence="1">Cell membrane</location>
        <topology evidence="1">Multi-pass membrane protein</topology>
    </subcellularLocation>
</comment>
<dbReference type="InterPro" id="IPR011701">
    <property type="entry name" value="MFS"/>
</dbReference>
<dbReference type="NCBIfam" id="TIGR00711">
    <property type="entry name" value="efflux_EmrB"/>
    <property type="match status" value="1"/>
</dbReference>